<organism evidence="1 2">
    <name type="scientific">Plasmodium chabaudi adami</name>
    <dbReference type="NCBI Taxonomy" id="5826"/>
    <lineage>
        <taxon>Eukaryota</taxon>
        <taxon>Sar</taxon>
        <taxon>Alveolata</taxon>
        <taxon>Apicomplexa</taxon>
        <taxon>Aconoidasida</taxon>
        <taxon>Haemosporida</taxon>
        <taxon>Plasmodiidae</taxon>
        <taxon>Plasmodium</taxon>
        <taxon>Plasmodium (Vinckeia)</taxon>
    </lineage>
</organism>
<dbReference type="Proteomes" id="UP000507536">
    <property type="component" value="Chromosome 11"/>
</dbReference>
<name>A0A1C6YHJ5_PLACE</name>
<protein>
    <submittedName>
        <fullName evidence="1">Uncharacterized protein</fullName>
    </submittedName>
</protein>
<reference evidence="1 2" key="1">
    <citation type="submission" date="2016-08" db="EMBL/GenBank/DDBJ databases">
        <authorList>
            <consortium name="Pathogen Informatics"/>
        </authorList>
    </citation>
    <scope>NUCLEOTIDE SEQUENCE [LARGE SCALE GENOMIC DNA]</scope>
    <source>
        <strain evidence="1 2">DS</strain>
    </source>
</reference>
<evidence type="ECO:0000313" key="1">
    <source>
        <dbReference type="EMBL" id="SCM22842.1"/>
    </source>
</evidence>
<proteinExistence type="predicted"/>
<evidence type="ECO:0000313" key="2">
    <source>
        <dbReference type="Proteomes" id="UP000507536"/>
    </source>
</evidence>
<gene>
    <name evidence="1" type="ORF">PCHDS_000300000</name>
</gene>
<sequence length="2041" mass="244711">MERLIKISNKLFIDLNNYYEKIDETEDLNIFDKANNECVENNISNADNDCKLEIKKTVDIFINLTKNKNIDYCTSIKFKDTKLDIIKLIQGINNSYMKNEEYHYLRLMMIICLKNYIFEYVNKYLKNIINNYEEKKHKKEINNFSSLIYSKNDDKTDGIENVQLPQMQPLYINFLNENIIEHSKLLENTDNNSKRFKEEEWIYLRENILLLIKNSCVINDRKSSNFPSFEEYINNNMHKSFKKYKSIIEMKKFNICLYFIDIFLNIFLIDYPYKWGNVIENISRIFKVVSIIKENDFTNALNYDYNSTINYITELMKLDDSTCEIGNVENKYKMVIHFQNLYSLMFLLNKILKKYIPKIQNRNNYSVLYHNYFISYINNDNRKLLETNDYGNLKIPCENLLSGFKDIIKIYFPFFNRLLYYLLNSINNIYAMFTAKKIIKFLYKTMLCHFSELPVDVMNNELEILFHNISKIIDIDLSEYVNNLYFINTNGTSEIGLISVSKITEESSYENLCVLIGSQKNNLVKLLLTIILKAKKWCLKILNVFLFRSIHFDEMNDTWKIILKNFENKYIIFLEKISILILKVIINTTYTDEEKENHTKLFSYIKYIINFTDYIKFSDKCLSLSINYLCMIISMTSLQNFVKQNILSDVFLNCLFIHINSSSHIECIDNFTNNPAEKDEDSSFDNLKFEKYIIWFHKIPLFRKFLLNYYDDTKSKNILKKYVNYIFFLFCELLDNYFYDIIFYLDKNVKDNLRRCLVIQNEYMHLLYPEIFINNEIKFTDGVIEMECNKKSTLLINTEICMRTQNHNIYINDVMCHISEIIKRHMKDNGIEHTIDFSYFYSLNNESFNNLIYIIKNLPLYKYSQEELIFKDLYSMENKHNINLSCLIMNDINLYKYISFFMFLSYYKYSFIKKKLEQFIEVDTAVKNSEKNNDNFDESFGNFDEGEKDDNKEKLMIDDYIEEYCKNKNCYISYFENNEITKFDTIINDFKINDKSFFFNYILVNGFHPYSNNLKRITIWMLKEYVNMTWFDENTLRFFFFICFINLFYFEKHLKFKSFNTLINFMYKFGIPSKAFYDDFREVFTFLFFQLLILFIKNEATAVDNTFYCDNIDVVLNENNEKTSLFKYITEGSIDRSYFDDDMMVYKTYLYNQMNCFSDFFINNVLYNNFNFYMEKMEQKNLNKFLNFISLFYQNEINNNIFLFISLLNDSLLDTKSIAIERGITEYSFLRILKFLSFFLEHYTNASSTQDLLVMKILQNSKFITHFKNIIMKNKMKDQINEETLNEIYYILYIFTKNSLFNYKIFWFYFLYSVAGISNSLNIFQLKEINKLEKIPSIPIYAFQFFNNLIKRDILYFFFSLAEEKPFNKININISLIEIFRKICLLLICLSDESLNEQNYCNNSTSHIYGLYLYNNLLSYFMSLLTKNNIFFTYLFWNEIKRSYDLIQDHIEMYDMDNASNYSFKKFDEGNYTEKNIDSNDCIYFDQYNLHDNTKDIDDDESLYERMQEDPYMDLGDGVYVDIEEEEEENGKERRNKQISINSKNSEISEPNFNYIDEISISSNLCRKRYESINNESINVIPDFKRGKVLSSILFYEELKNYLINKKKRLSRTRDSSFTGFNNIGVNISMENKILKLLNTIYFNMFLLKDKNNEFIRKLIKTLKYVNTNLQLNCSDNGYNLYSVLLMIQKKRYIYQSFSMYIFIDIQHFLNTLFNEQNGGSIIDGWLNDIFYIYQSSDDLKCFIFSFASMLIYLCLYEKKKRLCSASKNDNKNLDTEQIGEDHEFIGKNKIKNIGEGEYKSDFFLKDDNISFGNNSINNDKKNSSMNDLDKILEGIDLEYFNVHVIKILRERLDKITKAIINAVLILPIPYEDNVNKFSKNILRRLAPIYAEGDNIQNDNLLKFLNENKGDNKCDISFNDLLENIEFMHLSDYEQKFYERKNINNYLKFSQNNIVHINKSEDLILYDKKLSVNYYIKNTINDGFLNKLVSDCNFENFKISLYIRKAFSLLTQEFYSTENLINIVDSSDKYYNFINIILMDI</sequence>
<dbReference type="EMBL" id="LT608191">
    <property type="protein sequence ID" value="SCM22842.1"/>
    <property type="molecule type" value="Genomic_DNA"/>
</dbReference>
<accession>A0A1C6YHJ5</accession>